<gene>
    <name evidence="2" type="ORF">FHQ07_08955</name>
</gene>
<dbReference type="Gene3D" id="6.10.280.50">
    <property type="match status" value="1"/>
</dbReference>
<dbReference type="Pfam" id="PF04325">
    <property type="entry name" value="DUF465"/>
    <property type="match status" value="1"/>
</dbReference>
<dbReference type="OrthoDB" id="5787087at2"/>
<evidence type="ECO:0000313" key="2">
    <source>
        <dbReference type="EMBL" id="QDA57431.1"/>
    </source>
</evidence>
<keyword evidence="3" id="KW-1185">Reference proteome</keyword>
<sequence>MNQPLDPAELARMSRRVVELRQEHRDLDTVIERLAADIQADELALKRLKKRKLQLKDQIAWIENALIPDEPA</sequence>
<keyword evidence="1" id="KW-0175">Coiled coil</keyword>
<organism evidence="2 3">
    <name type="scientific">Thermomonas aquatica</name>
    <dbReference type="NCBI Taxonomy" id="2202149"/>
    <lineage>
        <taxon>Bacteria</taxon>
        <taxon>Pseudomonadati</taxon>
        <taxon>Pseudomonadota</taxon>
        <taxon>Gammaproteobacteria</taxon>
        <taxon>Lysobacterales</taxon>
        <taxon>Lysobacteraceae</taxon>
        <taxon>Thermomonas</taxon>
    </lineage>
</organism>
<dbReference type="AlphaFoldDB" id="A0A5B7ZQI4"/>
<name>A0A5B7ZQI4_9GAMM</name>
<dbReference type="InterPro" id="IPR038444">
    <property type="entry name" value="DUF465_sf"/>
</dbReference>
<dbReference type="EMBL" id="CP040871">
    <property type="protein sequence ID" value="QDA57431.1"/>
    <property type="molecule type" value="Genomic_DNA"/>
</dbReference>
<reference evidence="2 3" key="1">
    <citation type="submission" date="2019-06" db="EMBL/GenBank/DDBJ databases">
        <title>Thermomonas aquatica sp. nov., isolated from an industrial wastewater treatment plant.</title>
        <authorList>
            <person name="Jeon J.H."/>
            <person name="Park D.-S."/>
        </authorList>
    </citation>
    <scope>NUCLEOTIDE SEQUENCE [LARGE SCALE GENOMIC DNA]</scope>
    <source>
        <strain evidence="2 3">SY21</strain>
    </source>
</reference>
<evidence type="ECO:0000256" key="1">
    <source>
        <dbReference type="SAM" id="Coils"/>
    </source>
</evidence>
<dbReference type="InterPro" id="IPR007420">
    <property type="entry name" value="DUF465"/>
</dbReference>
<dbReference type="RefSeq" id="WP_139716482.1">
    <property type="nucleotide sequence ID" value="NZ_CP040871.1"/>
</dbReference>
<evidence type="ECO:0000313" key="3">
    <source>
        <dbReference type="Proteomes" id="UP000308149"/>
    </source>
</evidence>
<protein>
    <submittedName>
        <fullName evidence="2">DUF465 domain-containing protein</fullName>
    </submittedName>
</protein>
<feature type="coiled-coil region" evidence="1">
    <location>
        <begin position="10"/>
        <end position="65"/>
    </location>
</feature>
<dbReference type="Proteomes" id="UP000308149">
    <property type="component" value="Chromosome"/>
</dbReference>
<dbReference type="KEGG" id="thes:FHQ07_08955"/>
<proteinExistence type="predicted"/>
<accession>A0A5B7ZQI4</accession>